<proteinExistence type="predicted"/>
<evidence type="ECO:0000313" key="3">
    <source>
        <dbReference type="Proteomes" id="UP000320806"/>
    </source>
</evidence>
<organism evidence="2 3">
    <name type="scientific">Yimella lutea</name>
    <dbReference type="NCBI Taxonomy" id="587872"/>
    <lineage>
        <taxon>Bacteria</taxon>
        <taxon>Bacillati</taxon>
        <taxon>Actinomycetota</taxon>
        <taxon>Actinomycetes</taxon>
        <taxon>Micrococcales</taxon>
        <taxon>Dermacoccaceae</taxon>
        <taxon>Yimella</taxon>
    </lineage>
</organism>
<evidence type="ECO:0000313" key="2">
    <source>
        <dbReference type="EMBL" id="TQJ15522.1"/>
    </source>
</evidence>
<keyword evidence="1" id="KW-0175">Coiled coil</keyword>
<gene>
    <name evidence="2" type="ORF">FB459_3078</name>
</gene>
<keyword evidence="3" id="KW-1185">Reference proteome</keyword>
<comment type="caution">
    <text evidence="2">The sequence shown here is derived from an EMBL/GenBank/DDBJ whole genome shotgun (WGS) entry which is preliminary data.</text>
</comment>
<dbReference type="EMBL" id="VFMO01000001">
    <property type="protein sequence ID" value="TQJ15522.1"/>
    <property type="molecule type" value="Genomic_DNA"/>
</dbReference>
<protein>
    <submittedName>
        <fullName evidence="2">Uncharacterized protein</fullName>
    </submittedName>
</protein>
<dbReference type="RefSeq" id="WP_129625817.1">
    <property type="nucleotide sequence ID" value="NZ_BAABCI010000036.1"/>
</dbReference>
<feature type="coiled-coil region" evidence="1">
    <location>
        <begin position="384"/>
        <end position="439"/>
    </location>
</feature>
<name>A0A542EJL5_9MICO</name>
<sequence length="483" mass="52414">MADLLRALLRDVLPHTKDAYVIGDADDRLNDTLTELLDERGISARRPTADAEPCALVIAAGGLSQYALDEHLTWQEACARVAGLVCPGGTLILGLQGESTLATLITSVPTAPVTDSTTPRSATQLKDALRTAGLRGTTVHLLFGDPERPSAVLTEDAARRARPGTLPALAVEEALMGSTSGQTLLETGDALDRAAQVGALDVAATGFVAVAGGRGHDLYFEQDGQPTWAESDDSGRRWVLPDRVLPAEHSVEAQLRAALVSAEVADFRSLADRIGAFVRTDPAATALGSLRLRHLMDDGGQIGWIVPPTPADTALSADALLADAWWDFMHRLGFRRDQLPWPELTDDVDLVRSWLRMSGADQDAALPAPASSDTRSEQRNALALNRISERADLVEERLRLANDALKQRDSQLKIRETAVRLLRSQLLQAQEDKVKAERETAALRRGRAYKLARRITLLSDPKESVRVIGNKLDTGVKKIRRMR</sequence>
<evidence type="ECO:0000256" key="1">
    <source>
        <dbReference type="SAM" id="Coils"/>
    </source>
</evidence>
<dbReference type="Proteomes" id="UP000320806">
    <property type="component" value="Unassembled WGS sequence"/>
</dbReference>
<dbReference type="AlphaFoldDB" id="A0A542EJL5"/>
<reference evidence="2 3" key="1">
    <citation type="submission" date="2019-06" db="EMBL/GenBank/DDBJ databases">
        <title>Sequencing the genomes of 1000 actinobacteria strains.</title>
        <authorList>
            <person name="Klenk H.-P."/>
        </authorList>
    </citation>
    <scope>NUCLEOTIDE SEQUENCE [LARGE SCALE GENOMIC DNA]</scope>
    <source>
        <strain evidence="2 3">DSM 19828</strain>
    </source>
</reference>
<accession>A0A542EJL5</accession>